<organism evidence="2 3">
    <name type="scientific">Pseudarcicella hirudinis</name>
    <dbReference type="NCBI Taxonomy" id="1079859"/>
    <lineage>
        <taxon>Bacteria</taxon>
        <taxon>Pseudomonadati</taxon>
        <taxon>Bacteroidota</taxon>
        <taxon>Cytophagia</taxon>
        <taxon>Cytophagales</taxon>
        <taxon>Flectobacillaceae</taxon>
        <taxon>Pseudarcicella</taxon>
    </lineage>
</organism>
<dbReference type="InterPro" id="IPR005122">
    <property type="entry name" value="Uracil-DNA_glycosylase-like"/>
</dbReference>
<accession>A0A1I5P9A9</accession>
<evidence type="ECO:0000313" key="2">
    <source>
        <dbReference type="EMBL" id="SFP30527.1"/>
    </source>
</evidence>
<dbReference type="STRING" id="1079859.SAMN04515674_102346"/>
<gene>
    <name evidence="2" type="ORF">SAMN04515674_102346</name>
</gene>
<dbReference type="EMBL" id="FOXH01000002">
    <property type="protein sequence ID" value="SFP30527.1"/>
    <property type="molecule type" value="Genomic_DNA"/>
</dbReference>
<dbReference type="Pfam" id="PF03167">
    <property type="entry name" value="UDG"/>
    <property type="match status" value="1"/>
</dbReference>
<dbReference type="SMART" id="SM00986">
    <property type="entry name" value="UDG"/>
    <property type="match status" value="1"/>
</dbReference>
<name>A0A1I5P9A9_9BACT</name>
<protein>
    <submittedName>
        <fullName evidence="2">Uracil-DNA glycosylase</fullName>
    </submittedName>
</protein>
<dbReference type="AlphaFoldDB" id="A0A1I5P9A9"/>
<dbReference type="SUPFAM" id="SSF52141">
    <property type="entry name" value="Uracil-DNA glycosylase-like"/>
    <property type="match status" value="1"/>
</dbReference>
<dbReference type="Gene3D" id="3.40.470.10">
    <property type="entry name" value="Uracil-DNA glycosylase-like domain"/>
    <property type="match status" value="1"/>
</dbReference>
<reference evidence="2 3" key="1">
    <citation type="submission" date="2016-10" db="EMBL/GenBank/DDBJ databases">
        <authorList>
            <person name="de Groot N.N."/>
        </authorList>
    </citation>
    <scope>NUCLEOTIDE SEQUENCE [LARGE SCALE GENOMIC DNA]</scope>
    <source>
        <strain evidence="3">E92,LMG 26720,CCM 7988</strain>
    </source>
</reference>
<dbReference type="PANTHER" id="PTHR42160">
    <property type="entry name" value="URACIL-DNA GLYCOSYLASE SUPERFAMILY PROTEIN"/>
    <property type="match status" value="1"/>
</dbReference>
<proteinExistence type="predicted"/>
<dbReference type="RefSeq" id="WP_092013006.1">
    <property type="nucleotide sequence ID" value="NZ_FOXH01000002.1"/>
</dbReference>
<dbReference type="PANTHER" id="PTHR42160:SF1">
    <property type="entry name" value="URACIL-DNA GLYCOSYLASE SUPERFAMILY PROTEIN"/>
    <property type="match status" value="1"/>
</dbReference>
<sequence length="191" mass="22033">MDQLLEQIKSCRVCENYLALGANPVVTASAKSRIVIIGQAPGKIVHNTRIPWNDKSGDNLRQWLGIDKSVFYDTDLFALMPMGFCYPGKDKTGDLPPRPECAPLWHGKLLAFMSDVKLILLIGQYAQNYYLRDRTKRTLTETVQHFQHYLPEYFPLPHPSPRNNIWQAKNEWFGKEVLPELKIKINHILEN</sequence>
<dbReference type="SMART" id="SM00987">
    <property type="entry name" value="UreE_C"/>
    <property type="match status" value="1"/>
</dbReference>
<dbReference type="InterPro" id="IPR047124">
    <property type="entry name" value="HI_0220.2"/>
</dbReference>
<dbReference type="Proteomes" id="UP000199306">
    <property type="component" value="Unassembled WGS sequence"/>
</dbReference>
<keyword evidence="3" id="KW-1185">Reference proteome</keyword>
<dbReference type="OrthoDB" id="9789139at2"/>
<dbReference type="CDD" id="cd10033">
    <property type="entry name" value="UDG_like"/>
    <property type="match status" value="1"/>
</dbReference>
<evidence type="ECO:0000313" key="3">
    <source>
        <dbReference type="Proteomes" id="UP000199306"/>
    </source>
</evidence>
<feature type="domain" description="Uracil-DNA glycosylase-like" evidence="1">
    <location>
        <begin position="25"/>
        <end position="182"/>
    </location>
</feature>
<evidence type="ECO:0000259" key="1">
    <source>
        <dbReference type="SMART" id="SM00986"/>
    </source>
</evidence>
<dbReference type="InterPro" id="IPR036895">
    <property type="entry name" value="Uracil-DNA_glycosylase-like_sf"/>
</dbReference>